<dbReference type="PANTHER" id="PTHR43169:SF2">
    <property type="entry name" value="NAD_GMP SYNTHASE DOMAIN-CONTAINING PROTEIN"/>
    <property type="match status" value="1"/>
</dbReference>
<organism evidence="3 4">
    <name type="scientific">Dubosiella newyorkensis</name>
    <dbReference type="NCBI Taxonomy" id="1862672"/>
    <lineage>
        <taxon>Bacteria</taxon>
        <taxon>Bacillati</taxon>
        <taxon>Bacillota</taxon>
        <taxon>Erysipelotrichia</taxon>
        <taxon>Erysipelotrichales</taxon>
        <taxon>Erysipelotrichaceae</taxon>
        <taxon>Dubosiella</taxon>
    </lineage>
</organism>
<dbReference type="GO" id="GO:0016783">
    <property type="term" value="F:sulfurtransferase activity"/>
    <property type="evidence" value="ECO:0007669"/>
    <property type="project" value="InterPro"/>
</dbReference>
<dbReference type="EMBL" id="MPKA01000058">
    <property type="protein sequence ID" value="OLU46865.1"/>
    <property type="molecule type" value="Genomic_DNA"/>
</dbReference>
<dbReference type="Proteomes" id="UP000186705">
    <property type="component" value="Unassembled WGS sequence"/>
</dbReference>
<keyword evidence="4" id="KW-1185">Reference proteome</keyword>
<dbReference type="InterPro" id="IPR014729">
    <property type="entry name" value="Rossmann-like_a/b/a_fold"/>
</dbReference>
<dbReference type="Pfam" id="PF02540">
    <property type="entry name" value="NAD_synthase"/>
    <property type="match status" value="1"/>
</dbReference>
<evidence type="ECO:0000259" key="2">
    <source>
        <dbReference type="Pfam" id="PF02540"/>
    </source>
</evidence>
<gene>
    <name evidence="3" type="ORF">BO225_04655</name>
</gene>
<dbReference type="STRING" id="1862672.BO225_04655"/>
<evidence type="ECO:0000256" key="1">
    <source>
        <dbReference type="PIRSR" id="PIRSR006661-1"/>
    </source>
</evidence>
<dbReference type="GO" id="GO:0006163">
    <property type="term" value="P:purine nucleotide metabolic process"/>
    <property type="evidence" value="ECO:0007669"/>
    <property type="project" value="UniProtKB-ARBA"/>
</dbReference>
<dbReference type="OrthoDB" id="9776919at2"/>
<dbReference type="InterPro" id="IPR005232">
    <property type="entry name" value="LarE"/>
</dbReference>
<dbReference type="RefSeq" id="WP_076341121.1">
    <property type="nucleotide sequence ID" value="NZ_CAPDDE010000003.1"/>
</dbReference>
<protein>
    <submittedName>
        <fullName evidence="3">TIGR00268 family protein</fullName>
    </submittedName>
</protein>
<evidence type="ECO:0000313" key="4">
    <source>
        <dbReference type="Proteomes" id="UP000186705"/>
    </source>
</evidence>
<feature type="domain" description="NAD/GMP synthase" evidence="2">
    <location>
        <begin position="13"/>
        <end position="90"/>
    </location>
</feature>
<name>A0A1U7NNG0_9FIRM</name>
<comment type="caution">
    <text evidence="3">The sequence shown here is derived from an EMBL/GenBank/DDBJ whole genome shotgun (WGS) entry which is preliminary data.</text>
</comment>
<dbReference type="InterPro" id="IPR022310">
    <property type="entry name" value="NAD/GMP_synthase"/>
</dbReference>
<evidence type="ECO:0000313" key="3">
    <source>
        <dbReference type="EMBL" id="OLU46865.1"/>
    </source>
</evidence>
<dbReference type="PIRSF" id="PIRSF006661">
    <property type="entry name" value="PP-lp_UCP006661"/>
    <property type="match status" value="1"/>
</dbReference>
<dbReference type="Gene3D" id="3.40.50.620">
    <property type="entry name" value="HUPs"/>
    <property type="match status" value="1"/>
</dbReference>
<dbReference type="GeneID" id="78275240"/>
<dbReference type="PANTHER" id="PTHR43169">
    <property type="entry name" value="EXSB FAMILY PROTEIN"/>
    <property type="match status" value="1"/>
</dbReference>
<dbReference type="AlphaFoldDB" id="A0A1U7NNG0"/>
<dbReference type="InterPro" id="IPR052188">
    <property type="entry name" value="Ni-pincer_cofactor_biosynth"/>
</dbReference>
<sequence>MNQLDELKQSIAAYKKVAIAYSGGCDSNFLLAICNEVLGKENVLPIFVKGCMVPNRDQECALDQMKAQDHLVLDMDVFSIPDFQHNTRDRCYSCKKKIMAAVLEESEKRGFFVVLDGQNQDDQKEFRPGQKACQELGIVSPLSRLSKKEIRSYSKQYGLTSASRPANACLASRFDYERLLDPALLKKVESGEDLLHQAGIEDVRLRDHGELARIETDLKNIERVIMEPKLIQAIKALGYRYVTFDLEGLKKGGYDRG</sequence>
<feature type="active site" description="Nucleophile and sulfur donor" evidence="1">
    <location>
        <position position="169"/>
    </location>
</feature>
<reference evidence="3 4" key="1">
    <citation type="submission" date="2016-11" db="EMBL/GenBank/DDBJ databases">
        <title>Description of two novel members of the family Erysipelotrichaceae: Ileibacterium lipovorans gen. nov., sp. nov. and Dubosiella newyorkensis, gen. nov., sp. nov.</title>
        <authorList>
            <person name="Cox L.M."/>
            <person name="Sohn J."/>
            <person name="Tyrrell K.L."/>
            <person name="Citron D.M."/>
            <person name="Lawson P.A."/>
            <person name="Patel N.B."/>
            <person name="Iizumi T."/>
            <person name="Perez-Perez G.I."/>
            <person name="Goldstein E.J."/>
            <person name="Blaser M.J."/>
        </authorList>
    </citation>
    <scope>NUCLEOTIDE SEQUENCE [LARGE SCALE GENOMIC DNA]</scope>
    <source>
        <strain evidence="3 4">NYU-BL-A4</strain>
    </source>
</reference>
<proteinExistence type="predicted"/>
<accession>A0A1U7NNG0</accession>
<dbReference type="NCBIfam" id="TIGR00268">
    <property type="entry name" value="ATP-dependent sacrificial sulfur transferase LarE"/>
    <property type="match status" value="1"/>
</dbReference>
<dbReference type="SUPFAM" id="SSF52402">
    <property type="entry name" value="Adenine nucleotide alpha hydrolases-like"/>
    <property type="match status" value="1"/>
</dbReference>